<protein>
    <submittedName>
        <fullName evidence="2">Regulatory protein SpoVG</fullName>
    </submittedName>
</protein>
<dbReference type="InterPro" id="IPR036751">
    <property type="entry name" value="SpoVG_sf"/>
</dbReference>
<accession>A0A174H763</accession>
<dbReference type="Gene3D" id="3.30.1120.40">
    <property type="entry name" value="Stage V sporulation protein G"/>
    <property type="match status" value="2"/>
</dbReference>
<dbReference type="RefSeq" id="WP_055272684.1">
    <property type="nucleotide sequence ID" value="NZ_CZAJ01000003.1"/>
</dbReference>
<gene>
    <name evidence="2" type="ORF">ERS852497_00532</name>
</gene>
<evidence type="ECO:0000313" key="2">
    <source>
        <dbReference type="EMBL" id="CUO70724.1"/>
    </source>
</evidence>
<organism evidence="2 3">
    <name type="scientific">Agathobacter rectalis</name>
    <dbReference type="NCBI Taxonomy" id="39491"/>
    <lineage>
        <taxon>Bacteria</taxon>
        <taxon>Bacillati</taxon>
        <taxon>Bacillota</taxon>
        <taxon>Clostridia</taxon>
        <taxon>Lachnospirales</taxon>
        <taxon>Lachnospiraceae</taxon>
        <taxon>Agathobacter</taxon>
    </lineage>
</organism>
<dbReference type="Pfam" id="PF04026">
    <property type="entry name" value="SpoVG"/>
    <property type="match status" value="1"/>
</dbReference>
<dbReference type="SUPFAM" id="SSF160537">
    <property type="entry name" value="SpoVG-like"/>
    <property type="match status" value="2"/>
</dbReference>
<reference evidence="2 3" key="1">
    <citation type="submission" date="2015-09" db="EMBL/GenBank/DDBJ databases">
        <authorList>
            <consortium name="Pathogen Informatics"/>
        </authorList>
    </citation>
    <scope>NUCLEOTIDE SEQUENCE [LARGE SCALE GENOMIC DNA]</scope>
    <source>
        <strain evidence="2 3">2789STDY5834884</strain>
    </source>
</reference>
<name>A0A174H763_9FIRM</name>
<dbReference type="EMBL" id="CZAJ01000003">
    <property type="protein sequence ID" value="CUO70724.1"/>
    <property type="molecule type" value="Genomic_DNA"/>
</dbReference>
<proteinExistence type="predicted"/>
<sequence>MNIKANMRVDFDSIKNTSTVATGWVEIEGIFKFPVSVRKWFDDKSGKEMMFVSYPQRKDGDKYSGVVYPHDREVRNEIDRVVLEVTKEKLFAESVPDVNIDDVRITPLNQKTDSVVQKLGIASVKMYGMTVNGIVIKEGRKGRFVQMPQYQTQGQYRDTVYGVTAAIQRKIEERVLLEYDKIIRAQEEVNMQEVQETKNNQEIEQTDEYRRQVSAIYDYENRNNIPENDRMTKWYDEMNAAVAKPWYKENDTGRVPISESTIAARYAEISGEQQTVGNTQAIQEEQKKAEDAEKKTVNAVITFTVAESSEFHSMGTYIDNISTVEEAIEKFNQIDPARLHGIPAIGINYHVEGTDSIEDEQADIVIGKIIDVPSLNAYPDMRDNEAVKAAIEKLIEAYPESLVLSPTEDDVMQTLELAGVAADRKRLDGIYSGTEDREEYLQYLKSLRENYVENDPDEIKMSYLDKAITYVGQIRKPQTSKDENKGIDGAEDATEIQEDEEPIYSSADVITLMPNFFAEKNRDGVRFAIKNTKLNIDNPIIVGKYIRAQCFTVENGNDKVFARFQNELNGMEHMRTGPLLIRQQIVMQVFKDGVPQPPYLYASFKSDNVTEALEHYNECKGWWTDLTGQTTAEIFQRAKTKENKQDVKQNKPGL</sequence>
<feature type="compositionally biased region" description="Basic and acidic residues" evidence="1">
    <location>
        <begin position="479"/>
        <end position="488"/>
    </location>
</feature>
<evidence type="ECO:0000256" key="1">
    <source>
        <dbReference type="SAM" id="MobiDB-lite"/>
    </source>
</evidence>
<dbReference type="AlphaFoldDB" id="A0A174H763"/>
<feature type="compositionally biased region" description="Acidic residues" evidence="1">
    <location>
        <begin position="489"/>
        <end position="500"/>
    </location>
</feature>
<dbReference type="Proteomes" id="UP000095602">
    <property type="component" value="Unassembled WGS sequence"/>
</dbReference>
<dbReference type="GO" id="GO:0030435">
    <property type="term" value="P:sporulation resulting in formation of a cellular spore"/>
    <property type="evidence" value="ECO:0007669"/>
    <property type="project" value="InterPro"/>
</dbReference>
<evidence type="ECO:0000313" key="3">
    <source>
        <dbReference type="Proteomes" id="UP000095602"/>
    </source>
</evidence>
<feature type="region of interest" description="Disordered" evidence="1">
    <location>
        <begin position="479"/>
        <end position="500"/>
    </location>
</feature>
<dbReference type="InterPro" id="IPR007170">
    <property type="entry name" value="SpoVG"/>
</dbReference>